<dbReference type="AlphaFoldDB" id="A0A830F0A5"/>
<protein>
    <submittedName>
        <fullName evidence="1">Molybdopterin synthase</fullName>
    </submittedName>
</protein>
<dbReference type="EMBL" id="BMPG01000001">
    <property type="protein sequence ID" value="GGL50147.1"/>
    <property type="molecule type" value="Genomic_DNA"/>
</dbReference>
<evidence type="ECO:0000313" key="2">
    <source>
        <dbReference type="Proteomes" id="UP000607197"/>
    </source>
</evidence>
<reference evidence="1" key="1">
    <citation type="journal article" date="2014" name="Int. J. Syst. Evol. Microbiol.">
        <title>Complete genome sequence of Corynebacterium casei LMG S-19264T (=DSM 44701T), isolated from a smear-ripened cheese.</title>
        <authorList>
            <consortium name="US DOE Joint Genome Institute (JGI-PGF)"/>
            <person name="Walter F."/>
            <person name="Albersmeier A."/>
            <person name="Kalinowski J."/>
            <person name="Ruckert C."/>
        </authorList>
    </citation>
    <scope>NUCLEOTIDE SEQUENCE</scope>
    <source>
        <strain evidence="1">JCM 19596</strain>
    </source>
</reference>
<dbReference type="Gene3D" id="3.90.1170.40">
    <property type="entry name" value="Molybdopterin biosynthesis MoaE subunit"/>
    <property type="match status" value="1"/>
</dbReference>
<comment type="caution">
    <text evidence="1">The sequence shown here is derived from an EMBL/GenBank/DDBJ whole genome shotgun (WGS) entry which is preliminary data.</text>
</comment>
<dbReference type="SUPFAM" id="SSF54690">
    <property type="entry name" value="Molybdopterin synthase subunit MoaE"/>
    <property type="match status" value="1"/>
</dbReference>
<sequence>MHVLALAAPSESRDAAAATLRDALAEAGRVGVVTAGSLETPDHDTYTVDGAAWRGSGSGGGLTDALDRLARDHDYALLVGFPDTRFPTVSVGADTDVDDPLVDADALDDLDPASVVDALDDTEPLETLDSLVADLKRHPDAEYAGAVATFTGRVRAKEGPDDDPTTELTFEKYAGVAADRLDAIRDDLTDREGVIEVAFHHRVGPIPYGDDIVYVAVLAAHRREAFRAVEDGIDRLKGEVPIFKKEVTVGDEFWVHDR</sequence>
<dbReference type="Proteomes" id="UP000607197">
    <property type="component" value="Unassembled WGS sequence"/>
</dbReference>
<dbReference type="OrthoDB" id="45235at2157"/>
<dbReference type="RefSeq" id="WP_188975578.1">
    <property type="nucleotide sequence ID" value="NZ_BMPG01000001.1"/>
</dbReference>
<accession>A0A830F0A5</accession>
<name>A0A830F0A5_9EURY</name>
<gene>
    <name evidence="1" type="ORF">GCM10009039_05390</name>
</gene>
<reference evidence="1" key="2">
    <citation type="submission" date="2020-09" db="EMBL/GenBank/DDBJ databases">
        <authorList>
            <person name="Sun Q."/>
            <person name="Ohkuma M."/>
        </authorList>
    </citation>
    <scope>NUCLEOTIDE SEQUENCE</scope>
    <source>
        <strain evidence="1">JCM 19596</strain>
    </source>
</reference>
<keyword evidence="2" id="KW-1185">Reference proteome</keyword>
<evidence type="ECO:0000313" key="1">
    <source>
        <dbReference type="EMBL" id="GGL50147.1"/>
    </source>
</evidence>
<dbReference type="InterPro" id="IPR036563">
    <property type="entry name" value="MoaE_sf"/>
</dbReference>
<proteinExistence type="predicted"/>
<dbReference type="CDD" id="cd00756">
    <property type="entry name" value="MoaE"/>
    <property type="match status" value="1"/>
</dbReference>
<dbReference type="GO" id="GO:0006777">
    <property type="term" value="P:Mo-molybdopterin cofactor biosynthetic process"/>
    <property type="evidence" value="ECO:0007669"/>
    <property type="project" value="InterPro"/>
</dbReference>
<dbReference type="InterPro" id="IPR003448">
    <property type="entry name" value="Mopterin_biosynth_MoaE"/>
</dbReference>
<dbReference type="NCBIfam" id="NF011061">
    <property type="entry name" value="PRK14493.1"/>
    <property type="match status" value="1"/>
</dbReference>
<dbReference type="PANTHER" id="PTHR23404">
    <property type="entry name" value="MOLYBDOPTERIN SYNTHASE RELATED"/>
    <property type="match status" value="1"/>
</dbReference>
<organism evidence="1 2">
    <name type="scientific">Halocalculus aciditolerans</name>
    <dbReference type="NCBI Taxonomy" id="1383812"/>
    <lineage>
        <taxon>Archaea</taxon>
        <taxon>Methanobacteriati</taxon>
        <taxon>Methanobacteriota</taxon>
        <taxon>Stenosarchaea group</taxon>
        <taxon>Halobacteria</taxon>
        <taxon>Halobacteriales</taxon>
        <taxon>Halobacteriaceae</taxon>
        <taxon>Halocalculus</taxon>
    </lineage>
</organism>
<dbReference type="Pfam" id="PF02391">
    <property type="entry name" value="MoaE"/>
    <property type="match status" value="1"/>
</dbReference>